<proteinExistence type="predicted"/>
<dbReference type="Pfam" id="PF00990">
    <property type="entry name" value="GGDEF"/>
    <property type="match status" value="1"/>
</dbReference>
<feature type="domain" description="GGDEF" evidence="4">
    <location>
        <begin position="274"/>
        <end position="405"/>
    </location>
</feature>
<reference evidence="6" key="1">
    <citation type="journal article" date="2022" name="ISME J.">
        <title>Genetic and phylogenetic analysis of dissimilatory iodate-reducing bacteria identifies potential niches across the world's oceans.</title>
        <authorList>
            <person name="Reyes-Umana V."/>
            <person name="Henning Z."/>
            <person name="Lee K."/>
            <person name="Barnum T.P."/>
            <person name="Coates J.D."/>
        </authorList>
    </citation>
    <scope>NUCLEOTIDE SEQUENCE [LARGE SCALE GENOMIC DNA]</scope>
    <source>
        <strain evidence="6">IR12</strain>
    </source>
</reference>
<dbReference type="Gene3D" id="6.20.270.20">
    <property type="entry name" value="LapD/MoxY periplasmic domain"/>
    <property type="match status" value="1"/>
</dbReference>
<dbReference type="SMART" id="SM00052">
    <property type="entry name" value="EAL"/>
    <property type="match status" value="1"/>
</dbReference>
<dbReference type="RefSeq" id="WP_214362861.1">
    <property type="nucleotide sequence ID" value="NZ_JAEKFT010000022.1"/>
</dbReference>
<feature type="domain" description="HAMP" evidence="3">
    <location>
        <begin position="181"/>
        <end position="232"/>
    </location>
</feature>
<dbReference type="CDD" id="cd01949">
    <property type="entry name" value="GGDEF"/>
    <property type="match status" value="1"/>
</dbReference>
<dbReference type="Gene3D" id="3.20.20.450">
    <property type="entry name" value="EAL domain"/>
    <property type="match status" value="1"/>
</dbReference>
<gene>
    <name evidence="5" type="ORF">I8J34_17150</name>
</gene>
<dbReference type="Proteomes" id="UP000694660">
    <property type="component" value="Unassembled WGS sequence"/>
</dbReference>
<evidence type="ECO:0000259" key="4">
    <source>
        <dbReference type="PROSITE" id="PS50887"/>
    </source>
</evidence>
<evidence type="ECO:0000256" key="1">
    <source>
        <dbReference type="SAM" id="Phobius"/>
    </source>
</evidence>
<dbReference type="GO" id="GO:0007165">
    <property type="term" value="P:signal transduction"/>
    <property type="evidence" value="ECO:0007669"/>
    <property type="project" value="InterPro"/>
</dbReference>
<accession>A0A944DEM4</accession>
<dbReference type="PROSITE" id="PS50887">
    <property type="entry name" value="GGDEF"/>
    <property type="match status" value="1"/>
</dbReference>
<dbReference type="PANTHER" id="PTHR33121:SF23">
    <property type="entry name" value="CYCLIC DI-GMP PHOSPHODIESTERASE PDEB"/>
    <property type="match status" value="1"/>
</dbReference>
<keyword evidence="1" id="KW-0472">Membrane</keyword>
<keyword evidence="1" id="KW-0812">Transmembrane</keyword>
<dbReference type="InterPro" id="IPR003660">
    <property type="entry name" value="HAMP_dom"/>
</dbReference>
<dbReference type="GO" id="GO:0071111">
    <property type="term" value="F:cyclic-guanylate-specific phosphodiesterase activity"/>
    <property type="evidence" value="ECO:0007669"/>
    <property type="project" value="InterPro"/>
</dbReference>
<dbReference type="InterPro" id="IPR000160">
    <property type="entry name" value="GGDEF_dom"/>
</dbReference>
<evidence type="ECO:0000313" key="5">
    <source>
        <dbReference type="EMBL" id="MBT0962912.1"/>
    </source>
</evidence>
<dbReference type="GO" id="GO:0016020">
    <property type="term" value="C:membrane"/>
    <property type="evidence" value="ECO:0007669"/>
    <property type="project" value="InterPro"/>
</dbReference>
<dbReference type="InterPro" id="IPR042461">
    <property type="entry name" value="LapD_MoxY_peri_C"/>
</dbReference>
<dbReference type="AlphaFoldDB" id="A0A944DEM4"/>
<dbReference type="Gene3D" id="3.30.70.270">
    <property type="match status" value="1"/>
</dbReference>
<dbReference type="Gene3D" id="3.30.110.200">
    <property type="match status" value="1"/>
</dbReference>
<evidence type="ECO:0000259" key="2">
    <source>
        <dbReference type="PROSITE" id="PS50883"/>
    </source>
</evidence>
<dbReference type="InterPro" id="IPR035919">
    <property type="entry name" value="EAL_sf"/>
</dbReference>
<dbReference type="InterPro" id="IPR050706">
    <property type="entry name" value="Cyclic-di-GMP_PDE-like"/>
</dbReference>
<comment type="caution">
    <text evidence="5">The sequence shown here is derived from an EMBL/GenBank/DDBJ whole genome shotgun (WGS) entry which is preliminary data.</text>
</comment>
<evidence type="ECO:0000313" key="6">
    <source>
        <dbReference type="Proteomes" id="UP000694660"/>
    </source>
</evidence>
<feature type="domain" description="EAL" evidence="2">
    <location>
        <begin position="415"/>
        <end position="648"/>
    </location>
</feature>
<dbReference type="SUPFAM" id="SSF141868">
    <property type="entry name" value="EAL domain-like"/>
    <property type="match status" value="1"/>
</dbReference>
<protein>
    <submittedName>
        <fullName evidence="5">EAL domain-containing protein</fullName>
    </submittedName>
</protein>
<dbReference type="InterPro" id="IPR043128">
    <property type="entry name" value="Rev_trsase/Diguanyl_cyclase"/>
</dbReference>
<sequence length="648" mass="69827">MSLIKQLWLAIVVVTLAAFGISFVVSTLSARDYIQQELQRKNIDNANALALAMTQLPKDPTTLELLLAAQFDNSHYEYIRLTDPTGKHTMMERSIDTAAIVSAAPGSADALAPGWFRQLVPIRSAPAHSLVSDGWTPFATLSLKSDPAFAYGSLWHGTVQLVGWFVAGAVLIGLLGTVLLRTLLRPLDKVVAQAQAIGERRFVSIEAPATPEFAAVVSAMNTLSTRVRTMLEEESARLESLRQAAQHDPVSGLLNREHFLAQVAEVLESDNAPRHGALVIVRLSHLIAVNESLGRAAADALLRTLADNLGALLPEDGTWLLGRLNGTDFALLAPELDTPAPLAAALAERLELAVGNHLPEAYRALPIGIACYQRGDTLPQLLAHADVALDRSEAQADTPPQVEHVNPATRPATDLAGWRSLIEQALDSGRFHLAQFPVVDRHRQILHLETPVRMQHPTDGIELTAGDVLPWATRCGLLPRIDETVVDQALALIASTRTAVCINLSTESMCHAPTIHHIAEQLAAQPAAARQLSIDLPEAAAFRHAVEFRALCRRLKPLGCRIGLEHVSAQVCRIGELHDVGLDYLKISAAVIRGIDTNPGNQTFLRGLATIAHTMGMQVIAEGVASLTEAEQLDALGFDGLTGPGIRH</sequence>
<dbReference type="CDD" id="cd01948">
    <property type="entry name" value="EAL"/>
    <property type="match status" value="1"/>
</dbReference>
<dbReference type="InterPro" id="IPR001633">
    <property type="entry name" value="EAL_dom"/>
</dbReference>
<dbReference type="PROSITE" id="PS50885">
    <property type="entry name" value="HAMP"/>
    <property type="match status" value="1"/>
</dbReference>
<dbReference type="NCBIfam" id="TIGR00254">
    <property type="entry name" value="GGDEF"/>
    <property type="match status" value="1"/>
</dbReference>
<dbReference type="EMBL" id="JAEKFT010000022">
    <property type="protein sequence ID" value="MBT0962912.1"/>
    <property type="molecule type" value="Genomic_DNA"/>
</dbReference>
<dbReference type="SMART" id="SM00267">
    <property type="entry name" value="GGDEF"/>
    <property type="match status" value="1"/>
</dbReference>
<keyword evidence="1" id="KW-1133">Transmembrane helix</keyword>
<dbReference type="PANTHER" id="PTHR33121">
    <property type="entry name" value="CYCLIC DI-GMP PHOSPHODIESTERASE PDEF"/>
    <property type="match status" value="1"/>
</dbReference>
<evidence type="ECO:0000259" key="3">
    <source>
        <dbReference type="PROSITE" id="PS50885"/>
    </source>
</evidence>
<dbReference type="Pfam" id="PF16448">
    <property type="entry name" value="LapD_MoxY_N"/>
    <property type="match status" value="1"/>
</dbReference>
<dbReference type="InterPro" id="IPR029787">
    <property type="entry name" value="Nucleotide_cyclase"/>
</dbReference>
<keyword evidence="6" id="KW-1185">Reference proteome</keyword>
<dbReference type="PROSITE" id="PS50883">
    <property type="entry name" value="EAL"/>
    <property type="match status" value="1"/>
</dbReference>
<dbReference type="InterPro" id="IPR032244">
    <property type="entry name" value="LapD_MoxY_N"/>
</dbReference>
<dbReference type="Pfam" id="PF00563">
    <property type="entry name" value="EAL"/>
    <property type="match status" value="1"/>
</dbReference>
<organism evidence="5 6">
    <name type="scientific">Denitromonas iodatirespirans</name>
    <dbReference type="NCBI Taxonomy" id="2795389"/>
    <lineage>
        <taxon>Bacteria</taxon>
        <taxon>Pseudomonadati</taxon>
        <taxon>Pseudomonadota</taxon>
        <taxon>Betaproteobacteria</taxon>
        <taxon>Rhodocyclales</taxon>
        <taxon>Zoogloeaceae</taxon>
        <taxon>Denitromonas</taxon>
    </lineage>
</organism>
<dbReference type="SUPFAM" id="SSF55073">
    <property type="entry name" value="Nucleotide cyclase"/>
    <property type="match status" value="1"/>
</dbReference>
<name>A0A944DEM4_DENI1</name>
<feature type="transmembrane region" description="Helical" evidence="1">
    <location>
        <begin position="161"/>
        <end position="180"/>
    </location>
</feature>